<accession>A0ABT2EJ14</accession>
<comment type="caution">
    <text evidence="1">The sequence shown here is derived from an EMBL/GenBank/DDBJ whole genome shotgun (WGS) entry which is preliminary data.</text>
</comment>
<dbReference type="PANTHER" id="PTHR36848">
    <property type="entry name" value="DNA-BINDING PROTEIN (PUTATIVE SECRETED PROTEIN)-RELATED"/>
    <property type="match status" value="1"/>
</dbReference>
<dbReference type="PANTHER" id="PTHR36848:SF2">
    <property type="entry name" value="SECRETED PROTEIN"/>
    <property type="match status" value="1"/>
</dbReference>
<name>A0ABT2EJ14_9BACT</name>
<dbReference type="InterPro" id="IPR008979">
    <property type="entry name" value="Galactose-bd-like_sf"/>
</dbReference>
<organism evidence="1 2">
    <name type="scientific">Candidatus Fervidibacter sacchari</name>
    <dbReference type="NCBI Taxonomy" id="1448929"/>
    <lineage>
        <taxon>Bacteria</taxon>
        <taxon>Candidatus Fervidibacterota</taxon>
        <taxon>Candidatus Fervidibacter</taxon>
    </lineage>
</organism>
<dbReference type="NCBIfam" id="NF045579">
    <property type="entry name" value="rhamnoside_JR"/>
    <property type="match status" value="1"/>
</dbReference>
<dbReference type="Proteomes" id="UP001204798">
    <property type="component" value="Unassembled WGS sequence"/>
</dbReference>
<dbReference type="InterPro" id="IPR053161">
    <property type="entry name" value="Ulvan_degrading_GH"/>
</dbReference>
<evidence type="ECO:0008006" key="3">
    <source>
        <dbReference type="Google" id="ProtNLM"/>
    </source>
</evidence>
<dbReference type="SUPFAM" id="SSF49785">
    <property type="entry name" value="Galactose-binding domain-like"/>
    <property type="match status" value="1"/>
</dbReference>
<keyword evidence="2" id="KW-1185">Reference proteome</keyword>
<evidence type="ECO:0000313" key="2">
    <source>
        <dbReference type="Proteomes" id="UP001204798"/>
    </source>
</evidence>
<protein>
    <recommendedName>
        <fullName evidence="3">Glycosyl hydrolases family 2 sugar binding domain-containing protein</fullName>
    </recommendedName>
</protein>
<proteinExistence type="predicted"/>
<evidence type="ECO:0000313" key="1">
    <source>
        <dbReference type="EMBL" id="MCS3917886.1"/>
    </source>
</evidence>
<sequence length="143" mass="16324">MSSWTEWEHDDPELLKAFSGTARYRLTFDLPTVNADAWLLDLGTVCYSAMVWLNGRLLSTLIASPFRLYVPKEAVRARGNELIVEVANLMANRIAYMDRQKVPWQKFFFVNIRYQPFSAADWKPLPSGLIGPVSICPLSRTPD</sequence>
<dbReference type="Gene3D" id="2.60.120.260">
    <property type="entry name" value="Galactose-binding domain-like"/>
    <property type="match status" value="1"/>
</dbReference>
<reference evidence="1 2" key="1">
    <citation type="submission" date="2022-08" db="EMBL/GenBank/DDBJ databases">
        <title>Bacterial and archaeal communities from various locations to study Microbial Dark Matter (Phase II).</title>
        <authorList>
            <person name="Stepanauskas R."/>
        </authorList>
    </citation>
    <scope>NUCLEOTIDE SEQUENCE [LARGE SCALE GENOMIC DNA]</scope>
    <source>
        <strain evidence="1 2">PD1</strain>
    </source>
</reference>
<gene>
    <name evidence="1" type="ORF">M2350_000283</name>
</gene>
<dbReference type="EMBL" id="JANUCP010000001">
    <property type="protein sequence ID" value="MCS3917886.1"/>
    <property type="molecule type" value="Genomic_DNA"/>
</dbReference>